<keyword evidence="1" id="KW-0732">Signal</keyword>
<dbReference type="PROSITE" id="PS51257">
    <property type="entry name" value="PROKAR_LIPOPROTEIN"/>
    <property type="match status" value="1"/>
</dbReference>
<dbReference type="RefSeq" id="WP_161817054.1">
    <property type="nucleotide sequence ID" value="NZ_JAACJS010000002.1"/>
</dbReference>
<reference evidence="2 3" key="1">
    <citation type="submission" date="2020-01" db="EMBL/GenBank/DDBJ databases">
        <title>Genome analysis.</title>
        <authorList>
            <person name="Wu S."/>
            <person name="Wang G."/>
        </authorList>
    </citation>
    <scope>NUCLEOTIDE SEQUENCE [LARGE SCALE GENOMIC DNA]</scope>
    <source>
        <strain evidence="2 3">SYL130</strain>
    </source>
</reference>
<accession>A0ABW9ZUJ5</accession>
<protein>
    <submittedName>
        <fullName evidence="2">Uncharacterized protein</fullName>
    </submittedName>
</protein>
<sequence>MRRLVPMLLLCTMALCSCNMMRNLLARKEKPGGCPVGRNVGAEKILAGDEKSIKAARKAGNYKSDKGLN</sequence>
<organism evidence="2 3">
    <name type="scientific">Sediminibacterium roseum</name>
    <dbReference type="NCBI Taxonomy" id="1978412"/>
    <lineage>
        <taxon>Bacteria</taxon>
        <taxon>Pseudomonadati</taxon>
        <taxon>Bacteroidota</taxon>
        <taxon>Chitinophagia</taxon>
        <taxon>Chitinophagales</taxon>
        <taxon>Chitinophagaceae</taxon>
        <taxon>Sediminibacterium</taxon>
    </lineage>
</organism>
<proteinExistence type="predicted"/>
<feature type="chain" id="PRO_5045106319" evidence="1">
    <location>
        <begin position="23"/>
        <end position="69"/>
    </location>
</feature>
<comment type="caution">
    <text evidence="2">The sequence shown here is derived from an EMBL/GenBank/DDBJ whole genome shotgun (WGS) entry which is preliminary data.</text>
</comment>
<dbReference type="Proteomes" id="UP000753802">
    <property type="component" value="Unassembled WGS sequence"/>
</dbReference>
<evidence type="ECO:0000313" key="2">
    <source>
        <dbReference type="EMBL" id="NCI48740.1"/>
    </source>
</evidence>
<gene>
    <name evidence="2" type="ORF">GWC95_02325</name>
</gene>
<name>A0ABW9ZUJ5_9BACT</name>
<keyword evidence="3" id="KW-1185">Reference proteome</keyword>
<evidence type="ECO:0000313" key="3">
    <source>
        <dbReference type="Proteomes" id="UP000753802"/>
    </source>
</evidence>
<feature type="signal peptide" evidence="1">
    <location>
        <begin position="1"/>
        <end position="22"/>
    </location>
</feature>
<dbReference type="EMBL" id="JAACJS010000002">
    <property type="protein sequence ID" value="NCI48740.1"/>
    <property type="molecule type" value="Genomic_DNA"/>
</dbReference>
<evidence type="ECO:0000256" key="1">
    <source>
        <dbReference type="SAM" id="SignalP"/>
    </source>
</evidence>